<organism evidence="7 8">
    <name type="scientific">Amycolatopsis coloradensis</name>
    <dbReference type="NCBI Taxonomy" id="76021"/>
    <lineage>
        <taxon>Bacteria</taxon>
        <taxon>Bacillati</taxon>
        <taxon>Actinomycetota</taxon>
        <taxon>Actinomycetes</taxon>
        <taxon>Pseudonocardiales</taxon>
        <taxon>Pseudonocardiaceae</taxon>
        <taxon>Amycolatopsis</taxon>
    </lineage>
</organism>
<comment type="similarity">
    <text evidence="2">Belongs to the leucine-binding protein family.</text>
</comment>
<dbReference type="Gene3D" id="2.70.170.10">
    <property type="entry name" value="Neurotransmitter-gated ion-channel ligand-binding domain"/>
    <property type="match status" value="1"/>
</dbReference>
<comment type="caution">
    <text evidence="7">The sequence shown here is derived from an EMBL/GenBank/DDBJ whole genome shotgun (WGS) entry which is preliminary data.</text>
</comment>
<dbReference type="GO" id="GO:0005230">
    <property type="term" value="F:extracellular ligand-gated monoatomic ion channel activity"/>
    <property type="evidence" value="ECO:0007669"/>
    <property type="project" value="InterPro"/>
</dbReference>
<protein>
    <submittedName>
        <fullName evidence="7">Uncharacterized protein</fullName>
    </submittedName>
</protein>
<dbReference type="PANTHER" id="PTHR47151:SF2">
    <property type="entry name" value="AMINO ACID BINDING PROTEIN"/>
    <property type="match status" value="1"/>
</dbReference>
<evidence type="ECO:0000256" key="3">
    <source>
        <dbReference type="ARBA" id="ARBA00022729"/>
    </source>
</evidence>
<feature type="transmembrane region" description="Helical" evidence="4">
    <location>
        <begin position="804"/>
        <end position="823"/>
    </location>
</feature>
<feature type="transmembrane region" description="Helical" evidence="4">
    <location>
        <begin position="770"/>
        <end position="789"/>
    </location>
</feature>
<evidence type="ECO:0000259" key="6">
    <source>
        <dbReference type="Pfam" id="PF13458"/>
    </source>
</evidence>
<dbReference type="Pfam" id="PF02932">
    <property type="entry name" value="Neur_chan_memb"/>
    <property type="match status" value="1"/>
</dbReference>
<dbReference type="Proteomes" id="UP000187486">
    <property type="component" value="Unassembled WGS sequence"/>
</dbReference>
<evidence type="ECO:0000313" key="7">
    <source>
        <dbReference type="EMBL" id="OLZ45454.1"/>
    </source>
</evidence>
<dbReference type="EMBL" id="MQUQ01000020">
    <property type="protein sequence ID" value="OLZ45454.1"/>
    <property type="molecule type" value="Genomic_DNA"/>
</dbReference>
<keyword evidence="4" id="KW-1133">Transmembrane helix</keyword>
<dbReference type="AlphaFoldDB" id="A0A1R0KI69"/>
<dbReference type="InterPro" id="IPR036734">
    <property type="entry name" value="Neur_chan_lig-bd_sf"/>
</dbReference>
<feature type="transmembrane region" description="Helical" evidence="4">
    <location>
        <begin position="844"/>
        <end position="861"/>
    </location>
</feature>
<dbReference type="InterPro" id="IPR006029">
    <property type="entry name" value="Neurotrans-gated_channel_TM"/>
</dbReference>
<dbReference type="InterPro" id="IPR028081">
    <property type="entry name" value="Leu-bd"/>
</dbReference>
<proteinExistence type="inferred from homology"/>
<keyword evidence="3" id="KW-0732">Signal</keyword>
<evidence type="ECO:0000313" key="8">
    <source>
        <dbReference type="Proteomes" id="UP000187486"/>
    </source>
</evidence>
<accession>A0A1R0KI69</accession>
<evidence type="ECO:0000256" key="4">
    <source>
        <dbReference type="SAM" id="Phobius"/>
    </source>
</evidence>
<dbReference type="SUPFAM" id="SSF90112">
    <property type="entry name" value="Neurotransmitter-gated ion-channel transmembrane pore"/>
    <property type="match status" value="1"/>
</dbReference>
<dbReference type="GO" id="GO:0016020">
    <property type="term" value="C:membrane"/>
    <property type="evidence" value="ECO:0007669"/>
    <property type="project" value="UniProtKB-SubCell"/>
</dbReference>
<evidence type="ECO:0000256" key="1">
    <source>
        <dbReference type="ARBA" id="ARBA00004141"/>
    </source>
</evidence>
<dbReference type="STRING" id="76021.BS329_34095"/>
<dbReference type="Pfam" id="PF13458">
    <property type="entry name" value="Peripla_BP_6"/>
    <property type="match status" value="1"/>
</dbReference>
<dbReference type="InterPro" id="IPR038050">
    <property type="entry name" value="Neuro_actylchol_rec"/>
</dbReference>
<name>A0A1R0KI69_9PSEU</name>
<gene>
    <name evidence="7" type="ORF">BS329_34095</name>
</gene>
<dbReference type="Gene3D" id="3.40.50.2300">
    <property type="match status" value="2"/>
</dbReference>
<feature type="domain" description="Neurotransmitter-gated ion-channel transmembrane" evidence="5">
    <location>
        <begin position="749"/>
        <end position="822"/>
    </location>
</feature>
<sequence>MINASEVRILPERSDTAATLTHQAIELGESDPVRARELLGAALAQDYDYEPAWRWLAELVTDDGERRFCLDRAYAIKVDSATARARRAVAAVPATPPAEVADLIDPSPPATATVVPGRGRTTRWVAVGAVVVVLLSVLGVWAASGDDRVEPVQVALVAGMTGDNAVAASHMERAVRMHLDTVNAEGGVDGRPVELLVYDDEDTVATAVGIARRIVRENKVMYVIGHAGSDTSLAAAPIYREAGIPAVTPSAGASKITDDSDWYFRSMFGNRTQSDFLSVYISRVLGAATAAVVHEEDEDGRSGRETFLESFGEFGRVTADLPIAMGPEARAASVRAAITELRTHDPREPILLAVKEKSGLELIEGLRSAGVTAPVVGVSALSSRAFHASLVDAERKRGLPGSLTGNLFMGTPLAHDSLSGPAQVWADSYERRYGERPQWQAATARQAVNVGLHAMRVGNLDFGEEHREQDRKRVRDTMASLKDKKNSFPALLGPLYFTASGSAQMAVSVVTSDGARFVSAPTQFTIHEPPTEDSLRADVAEGTVIAVKNRYLSRRQVVATGININEIRELDTAAGTYFVDFFVWLKYTGGHVAADVQFVNAVRPDLTLGEPLRDVTENGRTYRLYRVADRFKSALEFRDFPFDRQRLTVLMQNRTQTADQVSYVTDKEILDQDPEVYLRSGADATADINQVPNWVASSVRFYRQTVGSSDALGDGQATGTTAGIYYSQYAGEIVLKRDTVPFLIKNLLPLVLLISVTFLCLFFKPADDRAAVSMGVTAILSTAVLLNNVTSQLPSVSYIVALEWGYYSFILLAGICVLITMVRKRLAVTKRDDAEQALSRAARIGYPVYLLAVVACFAVIYA</sequence>
<feature type="transmembrane region" description="Helical" evidence="4">
    <location>
        <begin position="742"/>
        <end position="763"/>
    </location>
</feature>
<dbReference type="PANTHER" id="PTHR47151">
    <property type="entry name" value="LEU/ILE/VAL-BINDING ABC TRANSPORTER SUBUNIT"/>
    <property type="match status" value="1"/>
</dbReference>
<keyword evidence="4" id="KW-0472">Membrane</keyword>
<reference evidence="7 8" key="1">
    <citation type="submission" date="2016-01" db="EMBL/GenBank/DDBJ databases">
        <title>Amycolatopsis coloradensis genome sequencing and assembly.</title>
        <authorList>
            <person name="Mayilraj S."/>
        </authorList>
    </citation>
    <scope>NUCLEOTIDE SEQUENCE [LARGE SCALE GENOMIC DNA]</scope>
    <source>
        <strain evidence="7 8">DSM 44225</strain>
    </source>
</reference>
<dbReference type="InterPro" id="IPR028082">
    <property type="entry name" value="Peripla_BP_I"/>
</dbReference>
<feature type="transmembrane region" description="Helical" evidence="4">
    <location>
        <begin position="124"/>
        <end position="143"/>
    </location>
</feature>
<dbReference type="Gene3D" id="1.20.58.390">
    <property type="entry name" value="Neurotransmitter-gated ion-channel transmembrane domain"/>
    <property type="match status" value="1"/>
</dbReference>
<evidence type="ECO:0000256" key="2">
    <source>
        <dbReference type="ARBA" id="ARBA00010062"/>
    </source>
</evidence>
<dbReference type="InterPro" id="IPR036719">
    <property type="entry name" value="Neuro-gated_channel_TM_sf"/>
</dbReference>
<keyword evidence="4" id="KW-0812">Transmembrane</keyword>
<dbReference type="SUPFAM" id="SSF53822">
    <property type="entry name" value="Periplasmic binding protein-like I"/>
    <property type="match status" value="1"/>
</dbReference>
<dbReference type="SUPFAM" id="SSF63712">
    <property type="entry name" value="Nicotinic receptor ligand binding domain-like"/>
    <property type="match status" value="1"/>
</dbReference>
<evidence type="ECO:0000259" key="5">
    <source>
        <dbReference type="Pfam" id="PF02932"/>
    </source>
</evidence>
<keyword evidence="8" id="KW-1185">Reference proteome</keyword>
<comment type="subcellular location">
    <subcellularLocation>
        <location evidence="1">Membrane</location>
        <topology evidence="1">Multi-pass membrane protein</topology>
    </subcellularLocation>
</comment>
<feature type="domain" description="Leucine-binding protein" evidence="6">
    <location>
        <begin position="151"/>
        <end position="511"/>
    </location>
</feature>